<evidence type="ECO:0000313" key="15">
    <source>
        <dbReference type="Proteomes" id="UP001157961"/>
    </source>
</evidence>
<accession>A0ABY1NTC1</accession>
<dbReference type="NCBIfam" id="TIGR01498">
    <property type="entry name" value="folK"/>
    <property type="match status" value="1"/>
</dbReference>
<evidence type="ECO:0000256" key="11">
    <source>
        <dbReference type="ARBA" id="ARBA00029766"/>
    </source>
</evidence>
<dbReference type="Pfam" id="PF01288">
    <property type="entry name" value="HPPK"/>
    <property type="match status" value="1"/>
</dbReference>
<keyword evidence="9" id="KW-0289">Folate biosynthesis</keyword>
<dbReference type="CDD" id="cd00483">
    <property type="entry name" value="HPPK"/>
    <property type="match status" value="1"/>
</dbReference>
<comment type="function">
    <text evidence="10">Catalyzes the transfer of pyrophosphate from adenosine triphosphate (ATP) to 6-hydroxymethyl-7,8-dihydropterin, an enzymatic step in folate biosynthesis pathway.</text>
</comment>
<dbReference type="EMBL" id="FXTY01000003">
    <property type="protein sequence ID" value="SMP17621.1"/>
    <property type="molecule type" value="Genomic_DNA"/>
</dbReference>
<reference evidence="14 15" key="1">
    <citation type="submission" date="2017-05" db="EMBL/GenBank/DDBJ databases">
        <authorList>
            <person name="Varghese N."/>
            <person name="Submissions S."/>
        </authorList>
    </citation>
    <scope>NUCLEOTIDE SEQUENCE [LARGE SCALE GENOMIC DNA]</scope>
    <source>
        <strain evidence="14 15">DSM 29734</strain>
    </source>
</reference>
<dbReference type="InterPro" id="IPR035907">
    <property type="entry name" value="Hppk_sf"/>
</dbReference>
<feature type="domain" description="7,8-dihydro-6-hydroxymethylpterin-pyrophosphokinase" evidence="13">
    <location>
        <begin position="7"/>
        <end position="157"/>
    </location>
</feature>
<dbReference type="RefSeq" id="WP_283425628.1">
    <property type="nucleotide sequence ID" value="NZ_FXTY01000003.1"/>
</dbReference>
<evidence type="ECO:0000256" key="6">
    <source>
        <dbReference type="ARBA" id="ARBA00022741"/>
    </source>
</evidence>
<dbReference type="PANTHER" id="PTHR43071">
    <property type="entry name" value="2-AMINO-4-HYDROXY-6-HYDROXYMETHYLDIHYDROPTERIDINE PYROPHOSPHOKINASE"/>
    <property type="match status" value="1"/>
</dbReference>
<keyword evidence="15" id="KW-1185">Reference proteome</keyword>
<dbReference type="InterPro" id="IPR000550">
    <property type="entry name" value="Hppk"/>
</dbReference>
<evidence type="ECO:0000256" key="1">
    <source>
        <dbReference type="ARBA" id="ARBA00005051"/>
    </source>
</evidence>
<dbReference type="PANTHER" id="PTHR43071:SF1">
    <property type="entry name" value="2-AMINO-4-HYDROXY-6-HYDROXYMETHYLDIHYDROPTERIDINE PYROPHOSPHOKINASE"/>
    <property type="match status" value="1"/>
</dbReference>
<evidence type="ECO:0000256" key="5">
    <source>
        <dbReference type="ARBA" id="ARBA00022679"/>
    </source>
</evidence>
<dbReference type="Gene3D" id="3.30.70.560">
    <property type="entry name" value="7,8-Dihydro-6-hydroxymethylpterin-pyrophosphokinase HPPK"/>
    <property type="match status" value="1"/>
</dbReference>
<evidence type="ECO:0000259" key="13">
    <source>
        <dbReference type="Pfam" id="PF01288"/>
    </source>
</evidence>
<evidence type="ECO:0000256" key="7">
    <source>
        <dbReference type="ARBA" id="ARBA00022777"/>
    </source>
</evidence>
<comment type="similarity">
    <text evidence="2">Belongs to the HPPK family.</text>
</comment>
<evidence type="ECO:0000256" key="10">
    <source>
        <dbReference type="ARBA" id="ARBA00029409"/>
    </source>
</evidence>
<proteinExistence type="inferred from homology"/>
<comment type="pathway">
    <text evidence="1">Cofactor biosynthesis; tetrahydrofolate biosynthesis; 2-amino-4-hydroxy-6-hydroxymethyl-7,8-dihydropteridine diphosphate from 7,8-dihydroneopterin triphosphate: step 4/4.</text>
</comment>
<gene>
    <name evidence="14" type="ORF">SAMN06265373_103171</name>
</gene>
<keyword evidence="5" id="KW-0808">Transferase</keyword>
<dbReference type="SUPFAM" id="SSF55083">
    <property type="entry name" value="6-hydroxymethyl-7,8-dihydropterin pyrophosphokinase, HPPK"/>
    <property type="match status" value="1"/>
</dbReference>
<evidence type="ECO:0000256" key="4">
    <source>
        <dbReference type="ARBA" id="ARBA00016218"/>
    </source>
</evidence>
<comment type="caution">
    <text evidence="14">The sequence shown here is derived from an EMBL/GenBank/DDBJ whole genome shotgun (WGS) entry which is preliminary data.</text>
</comment>
<name>A0ABY1NTC1_9RHOB</name>
<keyword evidence="7" id="KW-0418">Kinase</keyword>
<evidence type="ECO:0000256" key="2">
    <source>
        <dbReference type="ARBA" id="ARBA00005810"/>
    </source>
</evidence>
<keyword evidence="6" id="KW-0547">Nucleotide-binding</keyword>
<dbReference type="EC" id="2.7.6.3" evidence="3"/>
<evidence type="ECO:0000256" key="9">
    <source>
        <dbReference type="ARBA" id="ARBA00022909"/>
    </source>
</evidence>
<dbReference type="Proteomes" id="UP001157961">
    <property type="component" value="Unassembled WGS sequence"/>
</dbReference>
<sequence length="186" mass="20746">MSSFGLLALGGNLPSQFGSPIQTLQEALIHLNRNAVHIRAVSRFFQTPCFPKGAGPDFINAAVTIETELSAQDLITELHKIESTFGRQRLTRWGTRPLDIDLIGFETEVLPNASIWTHWRDLPAEQQAQMAPAELILPHPRLQDRAFVLAPLLDIAPDWKHPVTGRSVAQMFGDLPNFAQKEPRPL</sequence>
<keyword evidence="8" id="KW-0067">ATP-binding</keyword>
<protein>
    <recommendedName>
        <fullName evidence="4">2-amino-4-hydroxy-6-hydroxymethyldihydropteridine pyrophosphokinase</fullName>
        <ecNumber evidence="3">2.7.6.3</ecNumber>
    </recommendedName>
    <alternativeName>
        <fullName evidence="11">6-hydroxymethyl-7,8-dihydropterin pyrophosphokinase</fullName>
    </alternativeName>
    <alternativeName>
        <fullName evidence="12">7,8-dihydro-6-hydroxymethylpterin-pyrophosphokinase</fullName>
    </alternativeName>
</protein>
<evidence type="ECO:0000313" key="14">
    <source>
        <dbReference type="EMBL" id="SMP17621.1"/>
    </source>
</evidence>
<evidence type="ECO:0000256" key="12">
    <source>
        <dbReference type="ARBA" id="ARBA00033413"/>
    </source>
</evidence>
<evidence type="ECO:0000256" key="3">
    <source>
        <dbReference type="ARBA" id="ARBA00013253"/>
    </source>
</evidence>
<organism evidence="14 15">
    <name type="scientific">Shimia sagamensis</name>
    <dbReference type="NCBI Taxonomy" id="1566352"/>
    <lineage>
        <taxon>Bacteria</taxon>
        <taxon>Pseudomonadati</taxon>
        <taxon>Pseudomonadota</taxon>
        <taxon>Alphaproteobacteria</taxon>
        <taxon>Rhodobacterales</taxon>
        <taxon>Roseobacteraceae</taxon>
    </lineage>
</organism>
<evidence type="ECO:0000256" key="8">
    <source>
        <dbReference type="ARBA" id="ARBA00022840"/>
    </source>
</evidence>